<dbReference type="AlphaFoldDB" id="A0A0Q9YYY1"/>
<dbReference type="InterPro" id="IPR006015">
    <property type="entry name" value="Universal_stress_UspA"/>
</dbReference>
<dbReference type="InterPro" id="IPR006016">
    <property type="entry name" value="UspA"/>
</dbReference>
<dbReference type="Gene3D" id="3.40.50.620">
    <property type="entry name" value="HUPs"/>
    <property type="match status" value="1"/>
</dbReference>
<dbReference type="EMBL" id="LKAJ02000001">
    <property type="protein sequence ID" value="MCS5710387.1"/>
    <property type="molecule type" value="Genomic_DNA"/>
</dbReference>
<dbReference type="PANTHER" id="PTHR46268:SF6">
    <property type="entry name" value="UNIVERSAL STRESS PROTEIN UP12"/>
    <property type="match status" value="1"/>
</dbReference>
<reference evidence="3" key="1">
    <citation type="submission" date="2015-09" db="EMBL/GenBank/DDBJ databases">
        <title>Draft Genome Sequences of Two Novel Amoeba-resistant Intranuclear Bacteria, Candidatus Berkiella cookevillensis and Candidatus Berkiella aquae.</title>
        <authorList>
            <person name="Mehari Y.T."/>
            <person name="Arivett B.A."/>
            <person name="Farone A.L."/>
            <person name="Gunderson J.H."/>
            <person name="Farone M.B."/>
        </authorList>
    </citation>
    <scope>NUCLEOTIDE SEQUENCE [LARGE SCALE GENOMIC DNA]</scope>
    <source>
        <strain evidence="3">HT99</strain>
    </source>
</reference>
<comment type="caution">
    <text evidence="3">The sequence shown here is derived from an EMBL/GenBank/DDBJ whole genome shotgun (WGS) entry which is preliminary data.</text>
</comment>
<dbReference type="PANTHER" id="PTHR46268">
    <property type="entry name" value="STRESS RESPONSE PROTEIN NHAX"/>
    <property type="match status" value="1"/>
</dbReference>
<accession>A0A0Q9YYY1</accession>
<evidence type="ECO:0000256" key="1">
    <source>
        <dbReference type="ARBA" id="ARBA00008791"/>
    </source>
</evidence>
<dbReference type="STRING" id="295108.HT99x_01115"/>
<reference evidence="4" key="3">
    <citation type="submission" date="2021-06" db="EMBL/GenBank/DDBJ databases">
        <title>Genomic Description and Analysis of Intracellular Bacteria, Candidatus Berkiella cookevillensis and Candidatus Berkiella aquae.</title>
        <authorList>
            <person name="Kidane D.T."/>
            <person name="Mehari Y.T."/>
            <person name="Rice F.C."/>
            <person name="Arivett B.A."/>
            <person name="Farone A.L."/>
            <person name="Berk S.G."/>
            <person name="Farone M.B."/>
        </authorList>
    </citation>
    <scope>NUCLEOTIDE SEQUENCE</scope>
    <source>
        <strain evidence="4">HT99</strain>
    </source>
</reference>
<comment type="similarity">
    <text evidence="1">Belongs to the universal stress protein A family.</text>
</comment>
<organism evidence="3">
    <name type="scientific">Candidatus Berkiella aquae</name>
    <dbReference type="NCBI Taxonomy" id="295108"/>
    <lineage>
        <taxon>Bacteria</taxon>
        <taxon>Pseudomonadati</taxon>
        <taxon>Pseudomonadota</taxon>
        <taxon>Gammaproteobacteria</taxon>
        <taxon>Candidatus Berkiellales</taxon>
        <taxon>Candidatus Berkiellaceae</taxon>
        <taxon>Candidatus Berkiella</taxon>
    </lineage>
</organism>
<sequence>MFKKILVPIDDSKAANLALAKAIKLCQNYKAKLRIVHAIDYISQSTGIEGVDPETFREELKKSAQTMLLKAQKKAAKQNIKAQIELIESYKLADRIDQLILKSVKNWHPSLVVVGMHKKEGLSKLLFGSHSEKIIDAISAPILLIKHNPPAK</sequence>
<evidence type="ECO:0000259" key="2">
    <source>
        <dbReference type="Pfam" id="PF00582"/>
    </source>
</evidence>
<evidence type="ECO:0000313" key="5">
    <source>
        <dbReference type="Proteomes" id="UP000051497"/>
    </source>
</evidence>
<dbReference type="Proteomes" id="UP000051497">
    <property type="component" value="Unassembled WGS sequence"/>
</dbReference>
<dbReference type="Pfam" id="PF00582">
    <property type="entry name" value="Usp"/>
    <property type="match status" value="1"/>
</dbReference>
<keyword evidence="5" id="KW-1185">Reference proteome</keyword>
<evidence type="ECO:0000313" key="4">
    <source>
        <dbReference type="EMBL" id="MCS5710387.1"/>
    </source>
</evidence>
<proteinExistence type="inferred from homology"/>
<gene>
    <name evidence="4" type="ORF">HT99x_003015</name>
    <name evidence="3" type="ORF">HT99x_01115</name>
</gene>
<dbReference type="RefSeq" id="WP_075065740.1">
    <property type="nucleotide sequence ID" value="NZ_LKAJ02000001.1"/>
</dbReference>
<dbReference type="PRINTS" id="PR01438">
    <property type="entry name" value="UNVRSLSTRESS"/>
</dbReference>
<protein>
    <submittedName>
        <fullName evidence="4">Universal stress protein</fullName>
    </submittedName>
</protein>
<feature type="domain" description="UspA" evidence="2">
    <location>
        <begin position="1"/>
        <end position="146"/>
    </location>
</feature>
<evidence type="ECO:0000313" key="3">
    <source>
        <dbReference type="EMBL" id="KRG21921.1"/>
    </source>
</evidence>
<name>A0A0Q9YYY1_9GAMM</name>
<dbReference type="SUPFAM" id="SSF52402">
    <property type="entry name" value="Adenine nucleotide alpha hydrolases-like"/>
    <property type="match status" value="1"/>
</dbReference>
<dbReference type="OrthoDB" id="9792500at2"/>
<dbReference type="CDD" id="cd00293">
    <property type="entry name" value="USP-like"/>
    <property type="match status" value="1"/>
</dbReference>
<reference evidence="4" key="2">
    <citation type="journal article" date="2016" name="Genome Announc.">
        <title>Draft Genome Sequences of Two Novel Amoeba-Resistant Intranuclear Bacteria, 'Candidatus Berkiella cookevillensis' and 'Candidatus Berkiella aquae'.</title>
        <authorList>
            <person name="Mehari Y.T."/>
            <person name="Arivett B.A."/>
            <person name="Farone A.L."/>
            <person name="Gunderson J.H."/>
            <person name="Farone M.B."/>
        </authorList>
    </citation>
    <scope>NUCLEOTIDE SEQUENCE</scope>
    <source>
        <strain evidence="4">HT99</strain>
    </source>
</reference>
<dbReference type="EMBL" id="LKAJ01000003">
    <property type="protein sequence ID" value="KRG21921.1"/>
    <property type="molecule type" value="Genomic_DNA"/>
</dbReference>
<dbReference type="InterPro" id="IPR014729">
    <property type="entry name" value="Rossmann-like_a/b/a_fold"/>
</dbReference>